<dbReference type="EMBL" id="CM001889">
    <property type="protein sequence ID" value="EOY52689.1"/>
    <property type="molecule type" value="Genomic_DNA"/>
</dbReference>
<accession>A0A7U9HFS7</accession>
<name>A0A7U9HFS7_STRLI</name>
<gene>
    <name evidence="2" type="ORF">SLI_7991</name>
</gene>
<protein>
    <submittedName>
        <fullName evidence="2">Uncharacterized protein</fullName>
    </submittedName>
</protein>
<feature type="compositionally biased region" description="Basic and acidic residues" evidence="1">
    <location>
        <begin position="22"/>
        <end position="38"/>
    </location>
</feature>
<organism evidence="2 3">
    <name type="scientific">Streptomyces lividans 1326</name>
    <dbReference type="NCBI Taxonomy" id="1200984"/>
    <lineage>
        <taxon>Bacteria</taxon>
        <taxon>Bacillati</taxon>
        <taxon>Actinomycetota</taxon>
        <taxon>Actinomycetes</taxon>
        <taxon>Kitasatosporales</taxon>
        <taxon>Streptomycetaceae</taxon>
        <taxon>Streptomyces</taxon>
    </lineage>
</organism>
<evidence type="ECO:0000313" key="3">
    <source>
        <dbReference type="Proteomes" id="UP000014062"/>
    </source>
</evidence>
<evidence type="ECO:0000313" key="2">
    <source>
        <dbReference type="EMBL" id="EOY52689.1"/>
    </source>
</evidence>
<feature type="region of interest" description="Disordered" evidence="1">
    <location>
        <begin position="1"/>
        <end position="41"/>
    </location>
</feature>
<reference evidence="3" key="1">
    <citation type="journal article" date="2013" name="Genome Biol. Evol.">
        <title>The genome sequence of Streptomyces lividans 66 reveals a novel tRNA-dependent peptide biosynthetic system within a metal-related genomic island.</title>
        <authorList>
            <person name="Cruz-Morales P."/>
            <person name="Vijgenboom E."/>
            <person name="Iruegas-Bocardo F."/>
            <person name="Girard G."/>
            <person name="Yanez-Guerra L.A."/>
            <person name="Ramos-Aboites H.E."/>
            <person name="Pernodet J.L."/>
            <person name="Anne J."/>
            <person name="van Wezel G.P."/>
            <person name="Barona-Gomez F."/>
        </authorList>
    </citation>
    <scope>NUCLEOTIDE SEQUENCE [LARGE SCALE GENOMIC DNA]</scope>
    <source>
        <strain evidence="3">1326</strain>
    </source>
</reference>
<sequence length="126" mass="13751">MASPPVRPARDLLTRTTTQNENKNENRKKQHAPAHERALPQQRARYDLVVPEGHSGACLPSTRQRRKYKGVQTSEAIIGPVIGSPSAPCTLLLRGGTTGEPQPKPTSPSATDHAAEWEPDVWCLSP</sequence>
<proteinExistence type="predicted"/>
<dbReference type="Proteomes" id="UP000014062">
    <property type="component" value="Chromosome"/>
</dbReference>
<feature type="region of interest" description="Disordered" evidence="1">
    <location>
        <begin position="94"/>
        <end position="126"/>
    </location>
</feature>
<dbReference type="AlphaFoldDB" id="A0A7U9HFS7"/>
<evidence type="ECO:0000256" key="1">
    <source>
        <dbReference type="SAM" id="MobiDB-lite"/>
    </source>
</evidence>